<comment type="caution">
    <text evidence="1">The sequence shown here is derived from an EMBL/GenBank/DDBJ whole genome shotgun (WGS) entry which is preliminary data.</text>
</comment>
<dbReference type="EMBL" id="JAHQIW010007295">
    <property type="protein sequence ID" value="KAJ1373490.1"/>
    <property type="molecule type" value="Genomic_DNA"/>
</dbReference>
<accession>A0AAD5WKX5</accession>
<proteinExistence type="predicted"/>
<dbReference type="AlphaFoldDB" id="A0AAD5WKX5"/>
<evidence type="ECO:0000313" key="2">
    <source>
        <dbReference type="Proteomes" id="UP001196413"/>
    </source>
</evidence>
<organism evidence="1 2">
    <name type="scientific">Parelaphostrongylus tenuis</name>
    <name type="common">Meningeal worm</name>
    <dbReference type="NCBI Taxonomy" id="148309"/>
    <lineage>
        <taxon>Eukaryota</taxon>
        <taxon>Metazoa</taxon>
        <taxon>Ecdysozoa</taxon>
        <taxon>Nematoda</taxon>
        <taxon>Chromadorea</taxon>
        <taxon>Rhabditida</taxon>
        <taxon>Rhabditina</taxon>
        <taxon>Rhabditomorpha</taxon>
        <taxon>Strongyloidea</taxon>
        <taxon>Metastrongylidae</taxon>
        <taxon>Parelaphostrongylus</taxon>
    </lineage>
</organism>
<evidence type="ECO:0000313" key="1">
    <source>
        <dbReference type="EMBL" id="KAJ1373490.1"/>
    </source>
</evidence>
<keyword evidence="2" id="KW-1185">Reference proteome</keyword>
<sequence length="199" mass="22244">MSIIESGSAFDKRHEVHRNNLGEISTLPILTHLLQIVTNGFNFNRSMIAKWRKPRSSMRKTAYSNTAPARKEMAMEKTYGQFIQNTNLSAMATSATFSWFSELKKYGMPDDNIHIRGVESPEHADWSLYPGAIEVETSPLALYGSTKTILVCIYSSFNMETSHAASRQIGKRLPLRFVSSSTVSSLSSSVVYAKCNHPT</sequence>
<name>A0AAD5WKX5_PARTN</name>
<protein>
    <submittedName>
        <fullName evidence="1">Uncharacterized protein</fullName>
    </submittedName>
</protein>
<reference evidence="1" key="1">
    <citation type="submission" date="2021-06" db="EMBL/GenBank/DDBJ databases">
        <title>Parelaphostrongylus tenuis whole genome reference sequence.</title>
        <authorList>
            <person name="Garwood T.J."/>
            <person name="Larsen P.A."/>
            <person name="Fountain-Jones N.M."/>
            <person name="Garbe J.R."/>
            <person name="Macchietto M.G."/>
            <person name="Kania S.A."/>
            <person name="Gerhold R.W."/>
            <person name="Richards J.E."/>
            <person name="Wolf T.M."/>
        </authorList>
    </citation>
    <scope>NUCLEOTIDE SEQUENCE</scope>
    <source>
        <strain evidence="1">MNPRO001-30</strain>
        <tissue evidence="1">Meninges</tissue>
    </source>
</reference>
<dbReference type="Proteomes" id="UP001196413">
    <property type="component" value="Unassembled WGS sequence"/>
</dbReference>
<gene>
    <name evidence="1" type="ORF">KIN20_035900</name>
</gene>